<keyword evidence="5" id="KW-0627">Porphyrin biosynthesis</keyword>
<dbReference type="eggNOG" id="COG0007">
    <property type="taxonomic scope" value="Bacteria"/>
</dbReference>
<reference evidence="8 9" key="1">
    <citation type="journal article" date="2014" name="PLoS ONE">
        <title>The first complete genome sequence of the class fimbriimonadia in the phylum armatimonadetes.</title>
        <authorList>
            <person name="Hu Z.Y."/>
            <person name="Wang Y.Z."/>
            <person name="Im W.T."/>
            <person name="Wang S.Y."/>
            <person name="Zhao G.P."/>
            <person name="Zheng H.J."/>
            <person name="Quan Z.X."/>
        </authorList>
    </citation>
    <scope>NUCLEOTIDE SEQUENCE [LARGE SCALE GENOMIC DNA]</scope>
    <source>
        <strain evidence="8">Gsoil 348</strain>
    </source>
</reference>
<dbReference type="Gene3D" id="3.40.1010.10">
    <property type="entry name" value="Cobalt-precorrin-4 Transmethylase, Domain 1"/>
    <property type="match status" value="1"/>
</dbReference>
<sequence length="241" mass="24828">MVSLVGAGPGDAGLITVKGLRALKAANVVLYDRLVGCELLEEANPSAVLIDVGKKPGDPKQPSQDHINGLLVHFGKTASRVVRLKGGDPFVFGRGGEEALALKEAGIDFEIIPGVSSAIAGPASAHIPVTHRGVSNAFAVFTAHEAKGLDDGIPWTAAARIPTAIFLMGIERLSYIVSKLLEHGRPPETPVAIVSNASLPNQTLIVGTLDTILKQAAQAAPPSVIVVGNVVTIGAELNLPG</sequence>
<accession>A0A068NRX8</accession>
<dbReference type="InterPro" id="IPR006366">
    <property type="entry name" value="CobA/CysG_C"/>
</dbReference>
<dbReference type="HOGENOM" id="CLU_011276_7_0_0"/>
<protein>
    <recommendedName>
        <fullName evidence="1">uroporphyrinogen-III C-methyltransferase</fullName>
        <ecNumber evidence="1">2.1.1.107</ecNumber>
    </recommendedName>
</protein>
<dbReference type="InterPro" id="IPR003043">
    <property type="entry name" value="Uropor_MeTrfase_CS"/>
</dbReference>
<keyword evidence="4" id="KW-0949">S-adenosyl-L-methionine</keyword>
<dbReference type="NCBIfam" id="NF004790">
    <property type="entry name" value="PRK06136.1"/>
    <property type="match status" value="1"/>
</dbReference>
<keyword evidence="3 6" id="KW-0808">Transferase</keyword>
<dbReference type="STRING" id="661478.OP10G_1006"/>
<dbReference type="InterPro" id="IPR014776">
    <property type="entry name" value="4pyrrole_Mease_sub2"/>
</dbReference>
<dbReference type="PANTHER" id="PTHR45790">
    <property type="entry name" value="SIROHEME SYNTHASE-RELATED"/>
    <property type="match status" value="1"/>
</dbReference>
<evidence type="ECO:0000256" key="2">
    <source>
        <dbReference type="ARBA" id="ARBA00022603"/>
    </source>
</evidence>
<evidence type="ECO:0000256" key="6">
    <source>
        <dbReference type="RuleBase" id="RU003960"/>
    </source>
</evidence>
<dbReference type="EMBL" id="CP007139">
    <property type="protein sequence ID" value="AIE84374.1"/>
    <property type="molecule type" value="Genomic_DNA"/>
</dbReference>
<dbReference type="InterPro" id="IPR035996">
    <property type="entry name" value="4pyrrol_Methylase_sf"/>
</dbReference>
<dbReference type="EC" id="2.1.1.107" evidence="1"/>
<dbReference type="PROSITE" id="PS00839">
    <property type="entry name" value="SUMT_1"/>
    <property type="match status" value="1"/>
</dbReference>
<evidence type="ECO:0000313" key="9">
    <source>
        <dbReference type="Proteomes" id="UP000027982"/>
    </source>
</evidence>
<dbReference type="Pfam" id="PF00590">
    <property type="entry name" value="TP_methylase"/>
    <property type="match status" value="1"/>
</dbReference>
<dbReference type="FunFam" id="3.40.1010.10:FF:000001">
    <property type="entry name" value="Siroheme synthase"/>
    <property type="match status" value="1"/>
</dbReference>
<evidence type="ECO:0000313" key="8">
    <source>
        <dbReference type="EMBL" id="AIE84374.1"/>
    </source>
</evidence>
<evidence type="ECO:0000256" key="4">
    <source>
        <dbReference type="ARBA" id="ARBA00022691"/>
    </source>
</evidence>
<name>A0A068NRX8_FIMGI</name>
<evidence type="ECO:0000256" key="1">
    <source>
        <dbReference type="ARBA" id="ARBA00012162"/>
    </source>
</evidence>
<dbReference type="KEGG" id="fgi:OP10G_1006"/>
<gene>
    <name evidence="8" type="ORF">OP10G_1006</name>
</gene>
<dbReference type="GO" id="GO:0032259">
    <property type="term" value="P:methylation"/>
    <property type="evidence" value="ECO:0007669"/>
    <property type="project" value="UniProtKB-KW"/>
</dbReference>
<dbReference type="PANTHER" id="PTHR45790:SF3">
    <property type="entry name" value="S-ADENOSYL-L-METHIONINE-DEPENDENT UROPORPHYRINOGEN III METHYLTRANSFERASE, CHLOROPLASTIC"/>
    <property type="match status" value="1"/>
</dbReference>
<evidence type="ECO:0000259" key="7">
    <source>
        <dbReference type="Pfam" id="PF00590"/>
    </source>
</evidence>
<dbReference type="GO" id="GO:0004851">
    <property type="term" value="F:uroporphyrin-III C-methyltransferase activity"/>
    <property type="evidence" value="ECO:0007669"/>
    <property type="project" value="UniProtKB-EC"/>
</dbReference>
<comment type="similarity">
    <text evidence="6">Belongs to the precorrin methyltransferase family.</text>
</comment>
<dbReference type="InterPro" id="IPR050161">
    <property type="entry name" value="Siro_Cobalamin_biosynth"/>
</dbReference>
<proteinExistence type="inferred from homology"/>
<dbReference type="RefSeq" id="WP_025226985.1">
    <property type="nucleotide sequence ID" value="NZ_CP007139.1"/>
</dbReference>
<dbReference type="SUPFAM" id="SSF53790">
    <property type="entry name" value="Tetrapyrrole methylase"/>
    <property type="match status" value="1"/>
</dbReference>
<evidence type="ECO:0000256" key="3">
    <source>
        <dbReference type="ARBA" id="ARBA00022679"/>
    </source>
</evidence>
<dbReference type="NCBIfam" id="TIGR01469">
    <property type="entry name" value="cobA_cysG_Cterm"/>
    <property type="match status" value="1"/>
</dbReference>
<keyword evidence="9" id="KW-1185">Reference proteome</keyword>
<keyword evidence="2 6" id="KW-0489">Methyltransferase</keyword>
<organism evidence="8 9">
    <name type="scientific">Fimbriimonas ginsengisoli Gsoil 348</name>
    <dbReference type="NCBI Taxonomy" id="661478"/>
    <lineage>
        <taxon>Bacteria</taxon>
        <taxon>Bacillati</taxon>
        <taxon>Armatimonadota</taxon>
        <taxon>Fimbriimonadia</taxon>
        <taxon>Fimbriimonadales</taxon>
        <taxon>Fimbriimonadaceae</taxon>
        <taxon>Fimbriimonas</taxon>
    </lineage>
</organism>
<dbReference type="PROSITE" id="PS00840">
    <property type="entry name" value="SUMT_2"/>
    <property type="match status" value="1"/>
</dbReference>
<dbReference type="GO" id="GO:0019354">
    <property type="term" value="P:siroheme biosynthetic process"/>
    <property type="evidence" value="ECO:0007669"/>
    <property type="project" value="InterPro"/>
</dbReference>
<evidence type="ECO:0000256" key="5">
    <source>
        <dbReference type="ARBA" id="ARBA00023244"/>
    </source>
</evidence>
<dbReference type="InterPro" id="IPR000878">
    <property type="entry name" value="4pyrrol_Mease"/>
</dbReference>
<dbReference type="Gene3D" id="3.30.950.10">
    <property type="entry name" value="Methyltransferase, Cobalt-precorrin-4 Transmethylase, Domain 2"/>
    <property type="match status" value="1"/>
</dbReference>
<feature type="domain" description="Tetrapyrrole methylase" evidence="7">
    <location>
        <begin position="1"/>
        <end position="212"/>
    </location>
</feature>
<dbReference type="AlphaFoldDB" id="A0A068NRX8"/>
<dbReference type="CDD" id="cd11642">
    <property type="entry name" value="SUMT"/>
    <property type="match status" value="1"/>
</dbReference>
<dbReference type="InterPro" id="IPR014777">
    <property type="entry name" value="4pyrrole_Mease_sub1"/>
</dbReference>
<dbReference type="Proteomes" id="UP000027982">
    <property type="component" value="Chromosome"/>
</dbReference>
<dbReference type="OrthoDB" id="9815856at2"/>